<evidence type="ECO:0000313" key="13">
    <source>
        <dbReference type="EMBL" id="ORX35180.1"/>
    </source>
</evidence>
<evidence type="ECO:0000256" key="7">
    <source>
        <dbReference type="ARBA" id="ARBA00022962"/>
    </source>
</evidence>
<dbReference type="GO" id="GO:0000162">
    <property type="term" value="P:L-tryptophan biosynthetic process"/>
    <property type="evidence" value="ECO:0007669"/>
    <property type="project" value="TreeGrafter"/>
</dbReference>
<dbReference type="InterPro" id="IPR017926">
    <property type="entry name" value="GATASE"/>
</dbReference>
<dbReference type="Pfam" id="PF00425">
    <property type="entry name" value="Chorismate_bind"/>
    <property type="match status" value="1"/>
</dbReference>
<dbReference type="Gene3D" id="3.60.120.10">
    <property type="entry name" value="Anthranilate synthase"/>
    <property type="match status" value="1"/>
</dbReference>
<dbReference type="UniPathway" id="UPA00077">
    <property type="reaction ID" value="UER00149"/>
</dbReference>
<feature type="domain" description="Chorismate-utilising enzyme C-terminal" evidence="12">
    <location>
        <begin position="536"/>
        <end position="826"/>
    </location>
</feature>
<keyword evidence="7" id="KW-0315">Glutamine amidotransferase</keyword>
<dbReference type="InterPro" id="IPR006221">
    <property type="entry name" value="TrpG/PapA_dom"/>
</dbReference>
<dbReference type="RefSeq" id="XP_021869396.1">
    <property type="nucleotide sequence ID" value="XM_022016709.1"/>
</dbReference>
<keyword evidence="5" id="KW-0808">Transferase</keyword>
<comment type="caution">
    <text evidence="13">The sequence shown here is derived from an EMBL/GenBank/DDBJ whole genome shotgun (WGS) entry which is preliminary data.</text>
</comment>
<evidence type="ECO:0000256" key="6">
    <source>
        <dbReference type="ARBA" id="ARBA00022909"/>
    </source>
</evidence>
<feature type="compositionally biased region" description="Low complexity" evidence="10">
    <location>
        <begin position="275"/>
        <end position="295"/>
    </location>
</feature>
<comment type="catalytic activity">
    <reaction evidence="1">
        <text>chorismate + L-glutamine = 4-amino-4-deoxychorismate + L-glutamate</text>
        <dbReference type="Rhea" id="RHEA:11672"/>
        <dbReference type="ChEBI" id="CHEBI:29748"/>
        <dbReference type="ChEBI" id="CHEBI:29985"/>
        <dbReference type="ChEBI" id="CHEBI:58359"/>
        <dbReference type="ChEBI" id="CHEBI:58406"/>
        <dbReference type="EC" id="2.6.1.85"/>
    </reaction>
</comment>
<dbReference type="PRINTS" id="PR00099">
    <property type="entry name" value="CPSGATASE"/>
</dbReference>
<dbReference type="STRING" id="4999.A0A1Y1UAW3"/>
<dbReference type="Pfam" id="PF00117">
    <property type="entry name" value="GATase"/>
    <property type="match status" value="1"/>
</dbReference>
<dbReference type="AlphaFoldDB" id="A0A1Y1UAW3"/>
<dbReference type="SUPFAM" id="SSF56322">
    <property type="entry name" value="ADC synthase"/>
    <property type="match status" value="1"/>
</dbReference>
<evidence type="ECO:0000256" key="3">
    <source>
        <dbReference type="ARBA" id="ARBA00005970"/>
    </source>
</evidence>
<feature type="region of interest" description="Disordered" evidence="10">
    <location>
        <begin position="256"/>
        <end position="295"/>
    </location>
</feature>
<evidence type="ECO:0000259" key="11">
    <source>
        <dbReference type="Pfam" id="PF00117"/>
    </source>
</evidence>
<name>A0A1Y1UAW3_9TREE</name>
<dbReference type="InterPro" id="IPR019999">
    <property type="entry name" value="Anth_synth_I-like"/>
</dbReference>
<evidence type="ECO:0000256" key="2">
    <source>
        <dbReference type="ARBA" id="ARBA00005009"/>
    </source>
</evidence>
<reference evidence="13 14" key="1">
    <citation type="submission" date="2017-03" db="EMBL/GenBank/DDBJ databases">
        <title>Widespread Adenine N6-methylation of Active Genes in Fungi.</title>
        <authorList>
            <consortium name="DOE Joint Genome Institute"/>
            <person name="Mondo S.J."/>
            <person name="Dannebaum R.O."/>
            <person name="Kuo R.C."/>
            <person name="Louie K.B."/>
            <person name="Bewick A.J."/>
            <person name="Labutti K."/>
            <person name="Haridas S."/>
            <person name="Kuo A."/>
            <person name="Salamov A."/>
            <person name="Ahrendt S.R."/>
            <person name="Lau R."/>
            <person name="Bowen B.P."/>
            <person name="Lipzen A."/>
            <person name="Sullivan W."/>
            <person name="Andreopoulos W.B."/>
            <person name="Clum A."/>
            <person name="Lindquist E."/>
            <person name="Daum C."/>
            <person name="Northen T.R."/>
            <person name="Ramamoorthy G."/>
            <person name="Schmitz R.J."/>
            <person name="Gryganskyi A."/>
            <person name="Culley D."/>
            <person name="Magnuson J."/>
            <person name="James T.Y."/>
            <person name="O'Malley M.A."/>
            <person name="Stajich J.E."/>
            <person name="Spatafora J.W."/>
            <person name="Visel A."/>
            <person name="Grigoriev I.V."/>
        </authorList>
    </citation>
    <scope>NUCLEOTIDE SEQUENCE [LARGE SCALE GENOMIC DNA]</scope>
    <source>
        <strain evidence="13 14">NRRL Y-17943</strain>
    </source>
</reference>
<dbReference type="InParanoid" id="A0A1Y1UAW3"/>
<dbReference type="NCBIfam" id="TIGR00566">
    <property type="entry name" value="trpG_papA"/>
    <property type="match status" value="1"/>
</dbReference>
<comment type="pathway">
    <text evidence="2">Cofactor biosynthesis; tetrahydrofolate biosynthesis; 4-aminobenzoate from chorismate: step 1/2.</text>
</comment>
<feature type="domain" description="Glutamine amidotransferase" evidence="11">
    <location>
        <begin position="16"/>
        <end position="218"/>
    </location>
</feature>
<dbReference type="PRINTS" id="PR00097">
    <property type="entry name" value="ANTSNTHASEII"/>
</dbReference>
<accession>A0A1Y1UAW3</accession>
<evidence type="ECO:0000256" key="9">
    <source>
        <dbReference type="ARBA" id="ARBA00031904"/>
    </source>
</evidence>
<comment type="similarity">
    <text evidence="3">In the C-terminal section; belongs to the anthranilate synthase component I family.</text>
</comment>
<evidence type="ECO:0000313" key="14">
    <source>
        <dbReference type="Proteomes" id="UP000193218"/>
    </source>
</evidence>
<dbReference type="InterPro" id="IPR015890">
    <property type="entry name" value="Chorismate_C"/>
</dbReference>
<evidence type="ECO:0000256" key="5">
    <source>
        <dbReference type="ARBA" id="ARBA00022679"/>
    </source>
</evidence>
<dbReference type="GO" id="GO:0005737">
    <property type="term" value="C:cytoplasm"/>
    <property type="evidence" value="ECO:0007669"/>
    <property type="project" value="TreeGrafter"/>
</dbReference>
<dbReference type="EMBL" id="NBSH01000012">
    <property type="protein sequence ID" value="ORX35180.1"/>
    <property type="molecule type" value="Genomic_DNA"/>
</dbReference>
<organism evidence="13 14">
    <name type="scientific">Kockovaella imperatae</name>
    <dbReference type="NCBI Taxonomy" id="4999"/>
    <lineage>
        <taxon>Eukaryota</taxon>
        <taxon>Fungi</taxon>
        <taxon>Dikarya</taxon>
        <taxon>Basidiomycota</taxon>
        <taxon>Agaricomycotina</taxon>
        <taxon>Tremellomycetes</taxon>
        <taxon>Tremellales</taxon>
        <taxon>Cuniculitremaceae</taxon>
        <taxon>Kockovaella</taxon>
    </lineage>
</organism>
<dbReference type="PROSITE" id="PS51273">
    <property type="entry name" value="GATASE_TYPE_1"/>
    <property type="match status" value="1"/>
</dbReference>
<dbReference type="OrthoDB" id="64220at2759"/>
<keyword evidence="14" id="KW-1185">Reference proteome</keyword>
<proteinExistence type="inferred from homology"/>
<protein>
    <recommendedName>
        <fullName evidence="4">aminodeoxychorismate synthase</fullName>
        <ecNumber evidence="4">2.6.1.85</ecNumber>
    </recommendedName>
    <alternativeName>
        <fullName evidence="8">Para-aminobenzoate synthase</fullName>
    </alternativeName>
    <alternativeName>
        <fullName evidence="9">p-aminobenzoic acid synthase</fullName>
    </alternativeName>
</protein>
<evidence type="ECO:0000256" key="10">
    <source>
        <dbReference type="SAM" id="MobiDB-lite"/>
    </source>
</evidence>
<dbReference type="GO" id="GO:0046820">
    <property type="term" value="F:4-amino-4-deoxychorismate synthase activity"/>
    <property type="evidence" value="ECO:0007669"/>
    <property type="project" value="UniProtKB-EC"/>
</dbReference>
<dbReference type="PANTHER" id="PTHR11236">
    <property type="entry name" value="AMINOBENZOATE/ANTHRANILATE SYNTHASE"/>
    <property type="match status" value="1"/>
</dbReference>
<evidence type="ECO:0000256" key="8">
    <source>
        <dbReference type="ARBA" id="ARBA00031329"/>
    </source>
</evidence>
<dbReference type="GeneID" id="33558518"/>
<dbReference type="Gene3D" id="3.40.50.880">
    <property type="match status" value="1"/>
</dbReference>
<evidence type="ECO:0000256" key="1">
    <source>
        <dbReference type="ARBA" id="ARBA00001000"/>
    </source>
</evidence>
<keyword evidence="6" id="KW-0289">Folate biosynthesis</keyword>
<dbReference type="PRINTS" id="PR00096">
    <property type="entry name" value="GATASE"/>
</dbReference>
<evidence type="ECO:0000259" key="12">
    <source>
        <dbReference type="Pfam" id="PF00425"/>
    </source>
</evidence>
<dbReference type="Proteomes" id="UP000193218">
    <property type="component" value="Unassembled WGS sequence"/>
</dbReference>
<gene>
    <name evidence="13" type="ORF">BD324DRAFT_634232</name>
</gene>
<dbReference type="PANTHER" id="PTHR11236:SF18">
    <property type="entry name" value="AMINODEOXYCHORISMATE SYNTHASE"/>
    <property type="match status" value="1"/>
</dbReference>
<sequence>MGEQGMESLPPLPRCLILDYYDSYTNNLLTLFTQLYSDEEVLRKVVVVKYDHYDWETFQRLILPNIDCIILSPGPGRPDKPSDIGFALDLIRQHPLPILGICLGHQAIGVAFGAKIINVPLIRHGHVVEVFPTDPSSDLFAPMPGHDVQASFAAVVYNSLVVDADSLPANLTVTAWTDPGSNLSTVMGLKHRDLPIWGVQYHPESISSTCGSSLLFRYIEAVHRIYNHPASYPRLETEILDSCAYRIATRQAKSAVSTQNSEIPRKLPSLPVEPRASSTHASTSRAASHQTSSARRAFSLVERSFEESGRHRSTADIFDSVIRCRASLKSGAMGEIWLDGESPTRATTTSLACPNFLLTYALASQTVTLRTPGKVLRSGLGTATTFWDWFDQAQQSLATPRSEIGGWKGGWVGWFSYEMKQESLQGYKADHRGDNGKSSLDGLDACWSWSDWLLERSSTGRWTLRAVIRAADAESLPIDAGVGKLLHQAGVSVGLLESQFDTLYSTISAALNDSMHKLESRDFEPFHIQPDTDGPAYRSSIEDCRESIRQGDSYELTLTTSFNAKLPPGLDPFHLYLQLRKSNPAYYSTYISFPSVVTPSGRGIYILSSSPERFLKIQVGESGRTIEMMPIKGTRKRLKKGVCACSLTSGCRRQSPGAKVCETERARIDEQIGQALQDDPKERAENLMIVDLIRSDLLSCCIPSTVTVPKLIALESYGVHNLVTTVRGCLGDAVSSVVAVKRCFPPGSMTGAPKLRSVQLLEQYEGNRQRGIYSGALGYISADGAVDLSVVIRTMVIQGNALSLGAGGAITWMSNADSEWAEVLTKVESVVGSLFSH</sequence>
<dbReference type="GO" id="GO:0046654">
    <property type="term" value="P:tetrahydrofolate biosynthetic process"/>
    <property type="evidence" value="ECO:0007669"/>
    <property type="project" value="UniProtKB-UniPathway"/>
</dbReference>
<evidence type="ECO:0000256" key="4">
    <source>
        <dbReference type="ARBA" id="ARBA00013139"/>
    </source>
</evidence>
<dbReference type="CDD" id="cd01743">
    <property type="entry name" value="GATase1_Anthranilate_Synthase"/>
    <property type="match status" value="1"/>
</dbReference>
<dbReference type="EC" id="2.6.1.85" evidence="4"/>
<dbReference type="GO" id="GO:0046656">
    <property type="term" value="P:folic acid biosynthetic process"/>
    <property type="evidence" value="ECO:0007669"/>
    <property type="project" value="UniProtKB-KW"/>
</dbReference>
<dbReference type="GO" id="GO:0008153">
    <property type="term" value="P:4-aminobenzoate biosynthetic process"/>
    <property type="evidence" value="ECO:0007669"/>
    <property type="project" value="TreeGrafter"/>
</dbReference>
<dbReference type="FunCoup" id="A0A1Y1UAW3">
    <property type="interactions" value="103"/>
</dbReference>
<dbReference type="InterPro" id="IPR029062">
    <property type="entry name" value="Class_I_gatase-like"/>
</dbReference>
<dbReference type="InterPro" id="IPR005801">
    <property type="entry name" value="ADC_synthase"/>
</dbReference>
<dbReference type="SUPFAM" id="SSF52317">
    <property type="entry name" value="Class I glutamine amidotransferase-like"/>
    <property type="match status" value="1"/>
</dbReference>